<dbReference type="Proteomes" id="UP000599074">
    <property type="component" value="Unassembled WGS sequence"/>
</dbReference>
<evidence type="ECO:0000313" key="3">
    <source>
        <dbReference type="EMBL" id="GII21344.1"/>
    </source>
</evidence>
<gene>
    <name evidence="3" type="ORF">Pme01_09410</name>
</gene>
<evidence type="ECO:0000256" key="1">
    <source>
        <dbReference type="SAM" id="MobiDB-lite"/>
    </source>
</evidence>
<sequence>MTEEERDPRSGAIALMLPGPPPGPVASRSPGRPSGPLVWMALGVAALFGLFGGPAAMTAGRSWWRPLDRAALTIRQQALPGSARGGSDTSGQASARTSAVRQLRVRTELQLVLDAQATALLHGDEAAFVAPADPSEGALIGELRRRFGTLRAMKVMGWSETLGGDPEPVEGGWRAIVKIGYCFVVAGCQPVTVPVATRWTDRAGPLSLVEFGSSGPSDLGPRPWEISELRVAVGPRTVVAVPVRYAGRLDALLAAAEEAAAVADRYARWSAPPGRYLVYLAGPEEWGSWYGARQAEWVAGFALPITERHTEIVLNGPRVTGTEVEDTLRHEFAHVVTLADVRRDYSRQWWLVEGVAEYVRMVGRPLSEYELLSSSRRYVRAGKPTTVAALAEPAADASAEDASGRYGVAFLSVRWLAERFGEEKMLRFFDEVVRQGIAAPDAAAGEFGAGWGEITGECAGYVERSLG</sequence>
<proteinExistence type="predicted"/>
<accession>A0A8J3TAL7</accession>
<keyword evidence="2" id="KW-0472">Membrane</keyword>
<dbReference type="AlphaFoldDB" id="A0A8J3TAL7"/>
<organism evidence="3 4">
    <name type="scientific">Planosporangium mesophilum</name>
    <dbReference type="NCBI Taxonomy" id="689768"/>
    <lineage>
        <taxon>Bacteria</taxon>
        <taxon>Bacillati</taxon>
        <taxon>Actinomycetota</taxon>
        <taxon>Actinomycetes</taxon>
        <taxon>Micromonosporales</taxon>
        <taxon>Micromonosporaceae</taxon>
        <taxon>Planosporangium</taxon>
    </lineage>
</organism>
<dbReference type="EMBL" id="BOON01000006">
    <property type="protein sequence ID" value="GII21344.1"/>
    <property type="molecule type" value="Genomic_DNA"/>
</dbReference>
<evidence type="ECO:0000313" key="4">
    <source>
        <dbReference type="Proteomes" id="UP000599074"/>
    </source>
</evidence>
<reference evidence="3" key="1">
    <citation type="submission" date="2021-01" db="EMBL/GenBank/DDBJ databases">
        <title>Whole genome shotgun sequence of Planosporangium mesophilum NBRC 109066.</title>
        <authorList>
            <person name="Komaki H."/>
            <person name="Tamura T."/>
        </authorList>
    </citation>
    <scope>NUCLEOTIDE SEQUENCE</scope>
    <source>
        <strain evidence="3">NBRC 109066</strain>
    </source>
</reference>
<comment type="caution">
    <text evidence="3">The sequence shown here is derived from an EMBL/GenBank/DDBJ whole genome shotgun (WGS) entry which is preliminary data.</text>
</comment>
<evidence type="ECO:0000256" key="2">
    <source>
        <dbReference type="SAM" id="Phobius"/>
    </source>
</evidence>
<feature type="region of interest" description="Disordered" evidence="1">
    <location>
        <begin position="78"/>
        <end position="99"/>
    </location>
</feature>
<feature type="region of interest" description="Disordered" evidence="1">
    <location>
        <begin position="1"/>
        <end position="31"/>
    </location>
</feature>
<keyword evidence="2" id="KW-0812">Transmembrane</keyword>
<dbReference type="RefSeq" id="WP_168112484.1">
    <property type="nucleotide sequence ID" value="NZ_BOON01000006.1"/>
</dbReference>
<feature type="transmembrane region" description="Helical" evidence="2">
    <location>
        <begin position="37"/>
        <end position="59"/>
    </location>
</feature>
<keyword evidence="2" id="KW-1133">Transmembrane helix</keyword>
<keyword evidence="4" id="KW-1185">Reference proteome</keyword>
<name>A0A8J3TAL7_9ACTN</name>
<protein>
    <recommendedName>
        <fullName evidence="5">Peptidase MA-like domain-containing protein</fullName>
    </recommendedName>
</protein>
<feature type="compositionally biased region" description="Polar residues" evidence="1">
    <location>
        <begin position="87"/>
        <end position="99"/>
    </location>
</feature>
<evidence type="ECO:0008006" key="5">
    <source>
        <dbReference type="Google" id="ProtNLM"/>
    </source>
</evidence>